<dbReference type="InterPro" id="IPR002514">
    <property type="entry name" value="Transposase_8"/>
</dbReference>
<gene>
    <name evidence="1" type="ORF">SAMN05216366_107109</name>
</gene>
<dbReference type="OrthoDB" id="2622285at2"/>
<dbReference type="PANTHER" id="PTHR33215:SF13">
    <property type="entry name" value="PROTEIN DISTAL ANTENNA"/>
    <property type="match status" value="1"/>
</dbReference>
<dbReference type="Proteomes" id="UP000182412">
    <property type="component" value="Unassembled WGS sequence"/>
</dbReference>
<dbReference type="InterPro" id="IPR009057">
    <property type="entry name" value="Homeodomain-like_sf"/>
</dbReference>
<protein>
    <submittedName>
        <fullName evidence="1">Transposase</fullName>
    </submittedName>
</protein>
<accession>A0A1H0QDQ0</accession>
<proteinExistence type="predicted"/>
<evidence type="ECO:0000313" key="1">
    <source>
        <dbReference type="EMBL" id="SDP15457.1"/>
    </source>
</evidence>
<dbReference type="GO" id="GO:0006313">
    <property type="term" value="P:DNA transposition"/>
    <property type="evidence" value="ECO:0007669"/>
    <property type="project" value="InterPro"/>
</dbReference>
<evidence type="ECO:0000313" key="2">
    <source>
        <dbReference type="Proteomes" id="UP000182412"/>
    </source>
</evidence>
<reference evidence="1 2" key="1">
    <citation type="submission" date="2016-10" db="EMBL/GenBank/DDBJ databases">
        <authorList>
            <person name="de Groot N.N."/>
        </authorList>
    </citation>
    <scope>NUCLEOTIDE SEQUENCE [LARGE SCALE GENOMIC DNA]</scope>
    <source>
        <strain evidence="1 2">S137</strain>
    </source>
</reference>
<dbReference type="EMBL" id="FNJQ01000007">
    <property type="protein sequence ID" value="SDP15457.1"/>
    <property type="molecule type" value="Genomic_DNA"/>
</dbReference>
<dbReference type="SUPFAM" id="SSF46689">
    <property type="entry name" value="Homeodomain-like"/>
    <property type="match status" value="1"/>
</dbReference>
<dbReference type="AlphaFoldDB" id="A0A1H0QDQ0"/>
<dbReference type="GO" id="GO:0004803">
    <property type="term" value="F:transposase activity"/>
    <property type="evidence" value="ECO:0007669"/>
    <property type="project" value="InterPro"/>
</dbReference>
<name>A0A1H0QDQ0_SELRU</name>
<dbReference type="Gene3D" id="1.10.10.60">
    <property type="entry name" value="Homeodomain-like"/>
    <property type="match status" value="1"/>
</dbReference>
<dbReference type="GO" id="GO:0003677">
    <property type="term" value="F:DNA binding"/>
    <property type="evidence" value="ECO:0007669"/>
    <property type="project" value="InterPro"/>
</dbReference>
<organism evidence="1 2">
    <name type="scientific">Selenomonas ruminantium</name>
    <dbReference type="NCBI Taxonomy" id="971"/>
    <lineage>
        <taxon>Bacteria</taxon>
        <taxon>Bacillati</taxon>
        <taxon>Bacillota</taxon>
        <taxon>Negativicutes</taxon>
        <taxon>Selenomonadales</taxon>
        <taxon>Selenomonadaceae</taxon>
        <taxon>Selenomonas</taxon>
    </lineage>
</organism>
<dbReference type="PANTHER" id="PTHR33215">
    <property type="entry name" value="PROTEIN DISTAL ANTENNA"/>
    <property type="match status" value="1"/>
</dbReference>
<dbReference type="InterPro" id="IPR051839">
    <property type="entry name" value="RD_transcriptional_regulator"/>
</dbReference>
<sequence length="90" mass="10518">MVKYIHGVIRLNKYSNEFKEEAVKRVLSGVPASQVAREIGVNVSSLYTWKARYLKHPEQPFVGSGKLRDEDAELRRLQKRIKDLEQENEF</sequence>
<dbReference type="Pfam" id="PF01527">
    <property type="entry name" value="HTH_Tnp_1"/>
    <property type="match status" value="1"/>
</dbReference>